<evidence type="ECO:0000313" key="2">
    <source>
        <dbReference type="EMBL" id="EPB69901.1"/>
    </source>
</evidence>
<evidence type="ECO:0000259" key="1">
    <source>
        <dbReference type="Pfam" id="PF17906"/>
    </source>
</evidence>
<dbReference type="EMBL" id="KE125243">
    <property type="protein sequence ID" value="EPB69901.1"/>
    <property type="molecule type" value="Genomic_DNA"/>
</dbReference>
<name>A0A0D6LJ00_9BILA</name>
<feature type="domain" description="Mos1 transposase HTH" evidence="1">
    <location>
        <begin position="8"/>
        <end position="53"/>
    </location>
</feature>
<evidence type="ECO:0000313" key="3">
    <source>
        <dbReference type="Proteomes" id="UP000054495"/>
    </source>
</evidence>
<sequence length="153" mass="17811">MAYDERRVFLCSMLRYEFFQGNSARCVAANNCTAFKENIVHHFAVSRWYQRFEASHITFEDRPRSGRLAALDKDSLLTALNTKRDSDTHELAPRLGCNRVTIANYLHALCYCSVVSTWIHHALRESYTSCRVTIGELLFLRLHRKELLKDIIL</sequence>
<keyword evidence="3" id="KW-1185">Reference proteome</keyword>
<dbReference type="Pfam" id="PF17906">
    <property type="entry name" value="HTH_48"/>
    <property type="match status" value="1"/>
</dbReference>
<dbReference type="Proteomes" id="UP000054495">
    <property type="component" value="Unassembled WGS sequence"/>
</dbReference>
<dbReference type="InterPro" id="IPR052709">
    <property type="entry name" value="Transposase-MT_Hybrid"/>
</dbReference>
<organism evidence="2 3">
    <name type="scientific">Ancylostoma ceylanicum</name>
    <dbReference type="NCBI Taxonomy" id="53326"/>
    <lineage>
        <taxon>Eukaryota</taxon>
        <taxon>Metazoa</taxon>
        <taxon>Ecdysozoa</taxon>
        <taxon>Nematoda</taxon>
        <taxon>Chromadorea</taxon>
        <taxon>Rhabditida</taxon>
        <taxon>Rhabditina</taxon>
        <taxon>Rhabditomorpha</taxon>
        <taxon>Strongyloidea</taxon>
        <taxon>Ancylostomatidae</taxon>
        <taxon>Ancylostomatinae</taxon>
        <taxon>Ancylostoma</taxon>
    </lineage>
</organism>
<protein>
    <recommendedName>
        <fullName evidence="1">Mos1 transposase HTH domain-containing protein</fullName>
    </recommendedName>
</protein>
<proteinExistence type="predicted"/>
<dbReference type="PANTHER" id="PTHR46060">
    <property type="entry name" value="MARINER MOS1 TRANSPOSASE-LIKE PROTEIN"/>
    <property type="match status" value="1"/>
</dbReference>
<accession>A0A0D6LJ00</accession>
<reference evidence="2 3" key="1">
    <citation type="submission" date="2013-05" db="EMBL/GenBank/DDBJ databases">
        <title>Draft genome of the parasitic nematode Anyclostoma ceylanicum.</title>
        <authorList>
            <person name="Mitreva M."/>
        </authorList>
    </citation>
    <scope>NUCLEOTIDE SEQUENCE [LARGE SCALE GENOMIC DNA]</scope>
</reference>
<dbReference type="PANTHER" id="PTHR46060:SF1">
    <property type="entry name" value="MARINER MOS1 TRANSPOSASE-LIKE PROTEIN"/>
    <property type="match status" value="1"/>
</dbReference>
<dbReference type="AlphaFoldDB" id="A0A0D6LJ00"/>
<dbReference type="InterPro" id="IPR041426">
    <property type="entry name" value="Mos1_HTH"/>
</dbReference>
<gene>
    <name evidence="2" type="ORF">ANCCEY_11010</name>
</gene>